<reference evidence="1" key="1">
    <citation type="journal article" date="2014" name="Front. Microbiol.">
        <title>High frequency of phylogenetically diverse reductive dehalogenase-homologous genes in deep subseafloor sedimentary metagenomes.</title>
        <authorList>
            <person name="Kawai M."/>
            <person name="Futagami T."/>
            <person name="Toyoda A."/>
            <person name="Takaki Y."/>
            <person name="Nishi S."/>
            <person name="Hori S."/>
            <person name="Arai W."/>
            <person name="Tsubouchi T."/>
            <person name="Morono Y."/>
            <person name="Uchiyama I."/>
            <person name="Ito T."/>
            <person name="Fujiyama A."/>
            <person name="Inagaki F."/>
            <person name="Takami H."/>
        </authorList>
    </citation>
    <scope>NUCLEOTIDE SEQUENCE</scope>
    <source>
        <strain evidence="1">Expedition CK06-06</strain>
    </source>
</reference>
<name>X1RBU2_9ZZZZ</name>
<sequence>MMVELPDSDAVRKLTEAVERLTGEYRKREPPGKPVGIVGRYSSSDTSYQKVVSWTVGQVWERDHGRLDEVSMNSDKYDKTLFRLTVEGKIFFKDLQLQSTLTLPFRPPNELRRGEEVKIECKSSDGTAIIVTATITGREY</sequence>
<evidence type="ECO:0000313" key="1">
    <source>
        <dbReference type="EMBL" id="GAI78018.1"/>
    </source>
</evidence>
<accession>X1RBU2</accession>
<dbReference type="EMBL" id="BARW01006587">
    <property type="protein sequence ID" value="GAI78018.1"/>
    <property type="molecule type" value="Genomic_DNA"/>
</dbReference>
<dbReference type="AlphaFoldDB" id="X1RBU2"/>
<organism evidence="1">
    <name type="scientific">marine sediment metagenome</name>
    <dbReference type="NCBI Taxonomy" id="412755"/>
    <lineage>
        <taxon>unclassified sequences</taxon>
        <taxon>metagenomes</taxon>
        <taxon>ecological metagenomes</taxon>
    </lineage>
</organism>
<gene>
    <name evidence="1" type="ORF">S12H4_13843</name>
</gene>
<protein>
    <submittedName>
        <fullName evidence="1">Uncharacterized protein</fullName>
    </submittedName>
</protein>
<proteinExistence type="predicted"/>
<comment type="caution">
    <text evidence="1">The sequence shown here is derived from an EMBL/GenBank/DDBJ whole genome shotgun (WGS) entry which is preliminary data.</text>
</comment>